<feature type="region of interest" description="Disordered" evidence="8">
    <location>
        <begin position="339"/>
        <end position="387"/>
    </location>
</feature>
<dbReference type="GO" id="GO:0004812">
    <property type="term" value="F:aminoacyl-tRNA ligase activity"/>
    <property type="evidence" value="ECO:0007669"/>
    <property type="project" value="InterPro"/>
</dbReference>
<dbReference type="PANTHER" id="PTHR43462">
    <property type="entry name" value="ALANYL-TRNA EDITING PROTEIN"/>
    <property type="match status" value="1"/>
</dbReference>
<organism evidence="10 11">
    <name type="scientific">Acanthosepion pharaonis</name>
    <name type="common">Pharaoh cuttlefish</name>
    <name type="synonym">Sepia pharaonis</name>
    <dbReference type="NCBI Taxonomy" id="158019"/>
    <lineage>
        <taxon>Eukaryota</taxon>
        <taxon>Metazoa</taxon>
        <taxon>Spiralia</taxon>
        <taxon>Lophotrochozoa</taxon>
        <taxon>Mollusca</taxon>
        <taxon>Cephalopoda</taxon>
        <taxon>Coleoidea</taxon>
        <taxon>Decapodiformes</taxon>
        <taxon>Sepiida</taxon>
        <taxon>Sepiina</taxon>
        <taxon>Sepiidae</taxon>
        <taxon>Acanthosepion</taxon>
    </lineage>
</organism>
<evidence type="ECO:0000256" key="3">
    <source>
        <dbReference type="ARBA" id="ARBA00008429"/>
    </source>
</evidence>
<dbReference type="GO" id="GO:0005524">
    <property type="term" value="F:ATP binding"/>
    <property type="evidence" value="ECO:0007669"/>
    <property type="project" value="InterPro"/>
</dbReference>
<keyword evidence="10" id="KW-0378">Hydrolase</keyword>
<dbReference type="SMART" id="SM00863">
    <property type="entry name" value="tRNA_SAD"/>
    <property type="match status" value="1"/>
</dbReference>
<dbReference type="InterPro" id="IPR012947">
    <property type="entry name" value="tRNA_SAD"/>
</dbReference>
<dbReference type="EC" id="3.1.1.-" evidence="10"/>
<dbReference type="InterPro" id="IPR051335">
    <property type="entry name" value="Alanyl-tRNA_Editing_Enzymes"/>
</dbReference>
<reference evidence="10" key="1">
    <citation type="submission" date="2021-01" db="EMBL/GenBank/DDBJ databases">
        <authorList>
            <person name="Li R."/>
            <person name="Bekaert M."/>
        </authorList>
    </citation>
    <scope>NUCLEOTIDE SEQUENCE</scope>
    <source>
        <strain evidence="10">Farmed</strain>
    </source>
</reference>
<dbReference type="Pfam" id="PF07973">
    <property type="entry name" value="tRNA_SAD"/>
    <property type="match status" value="1"/>
</dbReference>
<comment type="cofactor">
    <cofactor evidence="1">
        <name>Zn(2+)</name>
        <dbReference type="ChEBI" id="CHEBI:29105"/>
    </cofactor>
</comment>
<evidence type="ECO:0000256" key="1">
    <source>
        <dbReference type="ARBA" id="ARBA00001947"/>
    </source>
</evidence>
<evidence type="ECO:0000313" key="10">
    <source>
        <dbReference type="EMBL" id="CAE1296862.1"/>
    </source>
</evidence>
<accession>A0A812DAI8</accession>
<feature type="domain" description="Threonyl/alanyl tRNA synthetase SAD" evidence="9">
    <location>
        <begin position="155"/>
        <end position="198"/>
    </location>
</feature>
<dbReference type="GO" id="GO:0043039">
    <property type="term" value="P:tRNA aminoacylation"/>
    <property type="evidence" value="ECO:0007669"/>
    <property type="project" value="InterPro"/>
</dbReference>
<evidence type="ECO:0000313" key="11">
    <source>
        <dbReference type="Proteomes" id="UP000597762"/>
    </source>
</evidence>
<dbReference type="AlphaFoldDB" id="A0A812DAI8"/>
<comment type="caution">
    <text evidence="10">The sequence shown here is derived from an EMBL/GenBank/DDBJ whole genome shotgun (WGS) entry which is preliminary data.</text>
</comment>
<keyword evidence="11" id="KW-1185">Reference proteome</keyword>
<protein>
    <submittedName>
        <fullName evidence="10">AARSD1</fullName>
        <ecNumber evidence="10">3.1.1.-</ecNumber>
    </submittedName>
</protein>
<dbReference type="InterPro" id="IPR018163">
    <property type="entry name" value="Thr/Ala-tRNA-synth_IIc_edit"/>
</dbReference>
<gene>
    <name evidence="10" type="ORF">SPHA_51694</name>
</gene>
<proteinExistence type="inferred from homology"/>
<dbReference type="GO" id="GO:0002196">
    <property type="term" value="F:Ser-tRNA(Ala) deacylase activity"/>
    <property type="evidence" value="ECO:0007669"/>
    <property type="project" value="TreeGrafter"/>
</dbReference>
<evidence type="ECO:0000256" key="6">
    <source>
        <dbReference type="ARBA" id="ARBA00022833"/>
    </source>
</evidence>
<evidence type="ECO:0000256" key="4">
    <source>
        <dbReference type="ARBA" id="ARBA00022490"/>
    </source>
</evidence>
<dbReference type="EMBL" id="CAHIKZ030003143">
    <property type="protein sequence ID" value="CAE1296862.1"/>
    <property type="molecule type" value="Genomic_DNA"/>
</dbReference>
<keyword evidence="5" id="KW-0479">Metal-binding</keyword>
<sequence length="387" mass="43345">MDSLFVIQNSIFLFQPSDSGTIDDIIVQHISRKGLEVLNFIDTELAIGRKVHVKLNWKCRFDNMQQHSGQHLITALADSMFGFKTTSWWLGVKVSHIELDTLEISKEQMKSLEVAVNQKIKEARPVNVKIYNSFAAPALAEVRARSLPKDHTGPVRVICIDGIDENMCCGTHVNNLSQLQVIKLLKVEKSKKNKVNLFYIAGDRVINYLDQCYESEKALTSVFNGPPEKHAEFAEKYVKSLKVAQKVKTALLRDIATLEVKNYKSQDAKSPLFILHRKEGDGDFMNSIVREMEKEHVTIFITCGDDNETGLFLLTGKEDVISNLGPRVAKILDGKGAGKKGRFQGLPHLPRSISTSVTRNPELQDSPDARRSSVDMTKPSKTTGAQH</sequence>
<evidence type="ECO:0000256" key="2">
    <source>
        <dbReference type="ARBA" id="ARBA00004496"/>
    </source>
</evidence>
<name>A0A812DAI8_ACAPH</name>
<comment type="subcellular location">
    <subcellularLocation>
        <location evidence="2">Cytoplasm</location>
    </subcellularLocation>
</comment>
<evidence type="ECO:0000256" key="5">
    <source>
        <dbReference type="ARBA" id="ARBA00022723"/>
    </source>
</evidence>
<dbReference type="GO" id="GO:0006412">
    <property type="term" value="P:translation"/>
    <property type="evidence" value="ECO:0007669"/>
    <property type="project" value="UniProtKB-KW"/>
</dbReference>
<dbReference type="PANTHER" id="PTHR43462:SF1">
    <property type="entry name" value="ALANYL-TRNA EDITING PROTEIN AARSD1"/>
    <property type="match status" value="1"/>
</dbReference>
<keyword evidence="7" id="KW-0648">Protein biosynthesis</keyword>
<feature type="compositionally biased region" description="Polar residues" evidence="8">
    <location>
        <begin position="352"/>
        <end position="363"/>
    </location>
</feature>
<evidence type="ECO:0000256" key="7">
    <source>
        <dbReference type="ARBA" id="ARBA00022917"/>
    </source>
</evidence>
<keyword evidence="4" id="KW-0963">Cytoplasm</keyword>
<evidence type="ECO:0000256" key="8">
    <source>
        <dbReference type="SAM" id="MobiDB-lite"/>
    </source>
</evidence>
<dbReference type="SUPFAM" id="SSF55186">
    <property type="entry name" value="ThrRS/AlaRS common domain"/>
    <property type="match status" value="1"/>
</dbReference>
<keyword evidence="6" id="KW-0862">Zinc</keyword>
<comment type="similarity">
    <text evidence="3">Belongs to the class-II aminoacyl-tRNA synthetase family. Alax-L subfamily.</text>
</comment>
<dbReference type="OrthoDB" id="288942at2759"/>
<dbReference type="Gene3D" id="3.30.980.10">
    <property type="entry name" value="Threonyl-trna Synthetase, Chain A, domain 2"/>
    <property type="match status" value="1"/>
</dbReference>
<dbReference type="GO" id="GO:0005737">
    <property type="term" value="C:cytoplasm"/>
    <property type="evidence" value="ECO:0007669"/>
    <property type="project" value="UniProtKB-SubCell"/>
</dbReference>
<dbReference type="Proteomes" id="UP000597762">
    <property type="component" value="Unassembled WGS sequence"/>
</dbReference>
<evidence type="ECO:0000259" key="9">
    <source>
        <dbReference type="SMART" id="SM00863"/>
    </source>
</evidence>
<dbReference type="GO" id="GO:0046872">
    <property type="term" value="F:metal ion binding"/>
    <property type="evidence" value="ECO:0007669"/>
    <property type="project" value="UniProtKB-KW"/>
</dbReference>
<dbReference type="FunFam" id="3.30.980.10:FF:000007">
    <property type="entry name" value="alanyl-tRNA editing protein Aarsd1"/>
    <property type="match status" value="1"/>
</dbReference>